<dbReference type="PANTHER" id="PTHR46630:SF1">
    <property type="entry name" value="TETRATRICOPEPTIDE REPEAT PROTEIN 29"/>
    <property type="match status" value="1"/>
</dbReference>
<keyword evidence="4" id="KW-0802">TPR repeat</keyword>
<keyword evidence="3" id="KW-0677">Repeat</keyword>
<keyword evidence="6" id="KW-1133">Transmembrane helix</keyword>
<evidence type="ECO:0000256" key="1">
    <source>
        <dbReference type="ARBA" id="ARBA00004496"/>
    </source>
</evidence>
<evidence type="ECO:0000313" key="8">
    <source>
        <dbReference type="Proteomes" id="UP000589738"/>
    </source>
</evidence>
<proteinExistence type="inferred from homology"/>
<dbReference type="GO" id="GO:0005737">
    <property type="term" value="C:cytoplasm"/>
    <property type="evidence" value="ECO:0007669"/>
    <property type="project" value="UniProtKB-SubCell"/>
</dbReference>
<comment type="subcellular location">
    <subcellularLocation>
        <location evidence="1">Cytoplasm</location>
    </subcellularLocation>
</comment>
<evidence type="ECO:0000256" key="6">
    <source>
        <dbReference type="SAM" id="Phobius"/>
    </source>
</evidence>
<keyword evidence="2" id="KW-0963">Cytoplasm</keyword>
<keyword evidence="6" id="KW-0812">Transmembrane</keyword>
<gene>
    <name evidence="7" type="ORF">HNP36_001432</name>
</gene>
<dbReference type="Gene3D" id="1.25.40.10">
    <property type="entry name" value="Tetratricopeptide repeat domain"/>
    <property type="match status" value="2"/>
</dbReference>
<dbReference type="InterPro" id="IPR019734">
    <property type="entry name" value="TPR_rpt"/>
</dbReference>
<dbReference type="SUPFAM" id="SSF46894">
    <property type="entry name" value="C-terminal effector domain of the bipartite response regulators"/>
    <property type="match status" value="1"/>
</dbReference>
<evidence type="ECO:0000256" key="5">
    <source>
        <dbReference type="ARBA" id="ARBA00038253"/>
    </source>
</evidence>
<dbReference type="GO" id="GO:0006355">
    <property type="term" value="P:regulation of DNA-templated transcription"/>
    <property type="evidence" value="ECO:0007669"/>
    <property type="project" value="InterPro"/>
</dbReference>
<organism evidence="7 8">
    <name type="scientific">Chryseobacterium shigense</name>
    <dbReference type="NCBI Taxonomy" id="297244"/>
    <lineage>
        <taxon>Bacteria</taxon>
        <taxon>Pseudomonadati</taxon>
        <taxon>Bacteroidota</taxon>
        <taxon>Flavobacteriia</taxon>
        <taxon>Flavobacteriales</taxon>
        <taxon>Weeksellaceae</taxon>
        <taxon>Chryseobacterium group</taxon>
        <taxon>Chryseobacterium</taxon>
    </lineage>
</organism>
<keyword evidence="8" id="KW-1185">Reference proteome</keyword>
<dbReference type="InterPro" id="IPR011990">
    <property type="entry name" value="TPR-like_helical_dom_sf"/>
</dbReference>
<feature type="transmembrane region" description="Helical" evidence="6">
    <location>
        <begin position="333"/>
        <end position="356"/>
    </location>
</feature>
<dbReference type="Gene3D" id="1.10.10.10">
    <property type="entry name" value="Winged helix-like DNA-binding domain superfamily/Winged helix DNA-binding domain"/>
    <property type="match status" value="1"/>
</dbReference>
<name>A0A841NGE9_9FLAO</name>
<dbReference type="RefSeq" id="WP_184159008.1">
    <property type="nucleotide sequence ID" value="NZ_JACHLC010000001.1"/>
</dbReference>
<evidence type="ECO:0000256" key="2">
    <source>
        <dbReference type="ARBA" id="ARBA00022490"/>
    </source>
</evidence>
<accession>A0A841NGE9</accession>
<dbReference type="AlphaFoldDB" id="A0A841NGE9"/>
<dbReference type="GO" id="GO:0003677">
    <property type="term" value="F:DNA binding"/>
    <property type="evidence" value="ECO:0007669"/>
    <property type="project" value="InterPro"/>
</dbReference>
<reference evidence="7 8" key="1">
    <citation type="submission" date="2020-08" db="EMBL/GenBank/DDBJ databases">
        <title>Functional genomics of gut bacteria from endangered species of beetles.</title>
        <authorList>
            <person name="Carlos-Shanley C."/>
        </authorList>
    </citation>
    <scope>NUCLEOTIDE SEQUENCE [LARGE SCALE GENOMIC DNA]</scope>
    <source>
        <strain evidence="7 8">S00136</strain>
    </source>
</reference>
<dbReference type="PANTHER" id="PTHR46630">
    <property type="entry name" value="TETRATRICOPEPTIDE REPEAT PROTEIN 29"/>
    <property type="match status" value="1"/>
</dbReference>
<dbReference type="InterPro" id="IPR051476">
    <property type="entry name" value="Bac_ResReg_Asp_Phosphatase"/>
</dbReference>
<protein>
    <submittedName>
        <fullName evidence="7">Tetratricopeptide (TPR) repeat protein</fullName>
    </submittedName>
</protein>
<dbReference type="EMBL" id="JACHLC010000001">
    <property type="protein sequence ID" value="MBB6370379.1"/>
    <property type="molecule type" value="Genomic_DNA"/>
</dbReference>
<comment type="similarity">
    <text evidence="5">Belongs to the Rap family.</text>
</comment>
<dbReference type="Pfam" id="PF13181">
    <property type="entry name" value="TPR_8"/>
    <property type="match status" value="1"/>
</dbReference>
<evidence type="ECO:0000313" key="7">
    <source>
        <dbReference type="EMBL" id="MBB6370379.1"/>
    </source>
</evidence>
<keyword evidence="6" id="KW-0472">Membrane</keyword>
<comment type="caution">
    <text evidence="7">The sequence shown here is derived from an EMBL/GenBank/DDBJ whole genome shotgun (WGS) entry which is preliminary data.</text>
</comment>
<dbReference type="SMART" id="SM00028">
    <property type="entry name" value="TPR"/>
    <property type="match status" value="2"/>
</dbReference>
<dbReference type="Proteomes" id="UP000589738">
    <property type="component" value="Unassembled WGS sequence"/>
</dbReference>
<dbReference type="SUPFAM" id="SSF48452">
    <property type="entry name" value="TPR-like"/>
    <property type="match status" value="1"/>
</dbReference>
<dbReference type="InterPro" id="IPR016032">
    <property type="entry name" value="Sig_transdc_resp-reg_C-effctor"/>
</dbReference>
<dbReference type="InterPro" id="IPR036388">
    <property type="entry name" value="WH-like_DNA-bd_sf"/>
</dbReference>
<evidence type="ECO:0000256" key="4">
    <source>
        <dbReference type="ARBA" id="ARBA00022803"/>
    </source>
</evidence>
<sequence length="478" mass="55359">MMKFLIFLLPVFLVAQEKITPQSIDAEINKFTSNDELGNSAQFIRDNIRILENSQKISYSRGITVSALNLSARYTVLNDYKKSLEYLKLGEKEQYAKDNQVQVRIKTLYSVNYFGMNLYQEAANSLKEIIPIVNKIKPDSVRLARLSSTFVDIGKVYLDKNQLDSASIYTKKAINTVLQLKDLTPRSQMLLAWSSLALVEIKIKENKIDSAEIYLKSFEARPERLQGNMNFKQYKVTGMLHDRKKEYDLAIADYQKAIEMAKGLNYTVEIEELYKLVSGAYAKRGDKNSAQEYFQKYIIIKDSLESAKQLALEGTVKELITQKEKNIKAKNKFLIYGTWTAILSMVISMPLIITALRRKNKILNVKEQETQLLNQKLNLAFENVIQMAKNNDPEFLARFQEVYPEFFPRLLKVEPQLLNTDLKFCAMLFLNFSTKDIATFTFIQPQSVQTKKNRLRKKLNISSDEDIYVWMKNINDIY</sequence>
<evidence type="ECO:0000256" key="3">
    <source>
        <dbReference type="ARBA" id="ARBA00022737"/>
    </source>
</evidence>